<evidence type="ECO:0000313" key="3">
    <source>
        <dbReference type="Proteomes" id="UP000177555"/>
    </source>
</evidence>
<proteinExistence type="predicted"/>
<comment type="caution">
    <text evidence="2">The sequence shown here is derived from an EMBL/GenBank/DDBJ whole genome shotgun (WGS) entry which is preliminary data.</text>
</comment>
<dbReference type="AlphaFoldDB" id="A0A1F5JJE8"/>
<dbReference type="EMBL" id="MFCP01000016">
    <property type="protein sequence ID" value="OGE28745.1"/>
    <property type="molecule type" value="Genomic_DNA"/>
</dbReference>
<feature type="region of interest" description="Disordered" evidence="1">
    <location>
        <begin position="62"/>
        <end position="81"/>
    </location>
</feature>
<organism evidence="2 3">
    <name type="scientific">Candidatus Daviesbacteria bacterium RIFCSPHIGHO2_01_FULL_40_11</name>
    <dbReference type="NCBI Taxonomy" id="1797762"/>
    <lineage>
        <taxon>Bacteria</taxon>
        <taxon>Candidatus Daviesiibacteriota</taxon>
    </lineage>
</organism>
<dbReference type="Proteomes" id="UP000177555">
    <property type="component" value="Unassembled WGS sequence"/>
</dbReference>
<feature type="region of interest" description="Disordered" evidence="1">
    <location>
        <begin position="1"/>
        <end position="55"/>
    </location>
</feature>
<accession>A0A1F5JJE8</accession>
<evidence type="ECO:0000256" key="1">
    <source>
        <dbReference type="SAM" id="MobiDB-lite"/>
    </source>
</evidence>
<reference evidence="2 3" key="1">
    <citation type="journal article" date="2016" name="Nat. Commun.">
        <title>Thousands of microbial genomes shed light on interconnected biogeochemical processes in an aquifer system.</title>
        <authorList>
            <person name="Anantharaman K."/>
            <person name="Brown C.T."/>
            <person name="Hug L.A."/>
            <person name="Sharon I."/>
            <person name="Castelle C.J."/>
            <person name="Probst A.J."/>
            <person name="Thomas B.C."/>
            <person name="Singh A."/>
            <person name="Wilkins M.J."/>
            <person name="Karaoz U."/>
            <person name="Brodie E.L."/>
            <person name="Williams K.H."/>
            <person name="Hubbard S.S."/>
            <person name="Banfield J.F."/>
        </authorList>
    </citation>
    <scope>NUCLEOTIDE SEQUENCE [LARGE SCALE GENOMIC DNA]</scope>
</reference>
<evidence type="ECO:0000313" key="2">
    <source>
        <dbReference type="EMBL" id="OGE28745.1"/>
    </source>
</evidence>
<name>A0A1F5JJE8_9BACT</name>
<sequence>MSSESENHLGITRESIPPKKRMQSNVIRGNNFRSLPVHDLSQTGEGPTLGDEPVNVEELTRTLNQLEKDSRGYRRPRRSRS</sequence>
<protein>
    <submittedName>
        <fullName evidence="2">Uncharacterized protein</fullName>
    </submittedName>
</protein>
<feature type="compositionally biased region" description="Polar residues" evidence="1">
    <location>
        <begin position="23"/>
        <end position="33"/>
    </location>
</feature>
<gene>
    <name evidence="2" type="ORF">A2867_04665</name>
</gene>